<evidence type="ECO:0000313" key="1">
    <source>
        <dbReference type="EMBL" id="UYM04913.1"/>
    </source>
</evidence>
<dbReference type="SUPFAM" id="SSF52317">
    <property type="entry name" value="Class I glutamine amidotransferase-like"/>
    <property type="match status" value="1"/>
</dbReference>
<dbReference type="AlphaFoldDB" id="A0AA46TI30"/>
<dbReference type="PANTHER" id="PTHR43235">
    <property type="entry name" value="GLUTAMINE AMIDOTRANSFERASE PB2B2.05-RELATED"/>
    <property type="match status" value="1"/>
</dbReference>
<dbReference type="PANTHER" id="PTHR43235:SF1">
    <property type="entry name" value="GLUTAMINE AMIDOTRANSFERASE PB2B2.05-RELATED"/>
    <property type="match status" value="1"/>
</dbReference>
<keyword evidence="2" id="KW-1185">Reference proteome</keyword>
<proteinExistence type="predicted"/>
<dbReference type="GO" id="GO:0033969">
    <property type="term" value="F:gamma-glutamyl-gamma-aminobutyrate hydrolase activity"/>
    <property type="evidence" value="ECO:0007669"/>
    <property type="project" value="TreeGrafter"/>
</dbReference>
<reference evidence="1" key="1">
    <citation type="submission" date="2022-01" db="EMBL/GenBank/DDBJ databases">
        <title>Nocardioidaceae gen. sp. A5X3R13.</title>
        <authorList>
            <person name="Lopez Marin M.A."/>
            <person name="Uhlik O."/>
        </authorList>
    </citation>
    <scope>NUCLEOTIDE SEQUENCE</scope>
    <source>
        <strain evidence="1">A5X3R13</strain>
    </source>
</reference>
<protein>
    <submittedName>
        <fullName evidence="1">Gamma-glutamyl-gamma-aminobutyrate hydrolase family protein</fullName>
    </submittedName>
</protein>
<keyword evidence="1" id="KW-0378">Hydrolase</keyword>
<dbReference type="KEGG" id="sgrg:L0C25_20695"/>
<dbReference type="Pfam" id="PF07722">
    <property type="entry name" value="Peptidase_C26"/>
    <property type="match status" value="1"/>
</dbReference>
<dbReference type="EMBL" id="CP094970">
    <property type="protein sequence ID" value="UYM04913.1"/>
    <property type="molecule type" value="Genomic_DNA"/>
</dbReference>
<accession>A0AA46TI30</accession>
<dbReference type="InterPro" id="IPR044668">
    <property type="entry name" value="PuuD-like"/>
</dbReference>
<dbReference type="GO" id="GO:0005829">
    <property type="term" value="C:cytosol"/>
    <property type="evidence" value="ECO:0007669"/>
    <property type="project" value="TreeGrafter"/>
</dbReference>
<gene>
    <name evidence="1" type="ORF">L0C25_20695</name>
</gene>
<name>A0AA46TI30_9ACTN</name>
<dbReference type="RefSeq" id="WP_271633676.1">
    <property type="nucleotide sequence ID" value="NZ_CP094970.1"/>
</dbReference>
<dbReference type="GO" id="GO:0006598">
    <property type="term" value="P:polyamine catabolic process"/>
    <property type="evidence" value="ECO:0007669"/>
    <property type="project" value="TreeGrafter"/>
</dbReference>
<organism evidence="1 2">
    <name type="scientific">Solicola gregarius</name>
    <dbReference type="NCBI Taxonomy" id="2908642"/>
    <lineage>
        <taxon>Bacteria</taxon>
        <taxon>Bacillati</taxon>
        <taxon>Actinomycetota</taxon>
        <taxon>Actinomycetes</taxon>
        <taxon>Propionibacteriales</taxon>
        <taxon>Nocardioidaceae</taxon>
        <taxon>Solicola</taxon>
    </lineage>
</organism>
<dbReference type="InterPro" id="IPR011697">
    <property type="entry name" value="Peptidase_C26"/>
</dbReference>
<dbReference type="InterPro" id="IPR029062">
    <property type="entry name" value="Class_I_gatase-like"/>
</dbReference>
<dbReference type="Gene3D" id="3.40.50.880">
    <property type="match status" value="1"/>
</dbReference>
<dbReference type="PROSITE" id="PS51273">
    <property type="entry name" value="GATASE_TYPE_1"/>
    <property type="match status" value="1"/>
</dbReference>
<evidence type="ECO:0000313" key="2">
    <source>
        <dbReference type="Proteomes" id="UP001164390"/>
    </source>
</evidence>
<dbReference type="Proteomes" id="UP001164390">
    <property type="component" value="Chromosome"/>
</dbReference>
<sequence length="240" mass="25231">MTPPLIRVVVPLEIVGASDEVRTLVNRFTVSALRLLANAGAEVGVVDVSAAERLPVESVCAADGVLLLGGGDLDPALYGGDPAAPNLYGVDRRADDYSIAVVRAARRRGVPVLGICRGNQVINVAAGGTLYPDIADPTLHHGVAPEPMFLDETVTLVDRSWVGDLYGTERLVVRSGHHQAIRDVAPGLRAVAWAGDGIVEGVQADDGWCVGVQWHPEDTDGPAEDAETIIKSFVGVCTSR</sequence>